<feature type="compositionally biased region" description="Polar residues" evidence="2">
    <location>
        <begin position="82"/>
        <end position="95"/>
    </location>
</feature>
<keyword evidence="4" id="KW-1185">Reference proteome</keyword>
<organism evidence="3 4">
    <name type="scientific">Rhynchophorus ferrugineus</name>
    <name type="common">Red palm weevil</name>
    <name type="synonym">Curculio ferrugineus</name>
    <dbReference type="NCBI Taxonomy" id="354439"/>
    <lineage>
        <taxon>Eukaryota</taxon>
        <taxon>Metazoa</taxon>
        <taxon>Ecdysozoa</taxon>
        <taxon>Arthropoda</taxon>
        <taxon>Hexapoda</taxon>
        <taxon>Insecta</taxon>
        <taxon>Pterygota</taxon>
        <taxon>Neoptera</taxon>
        <taxon>Endopterygota</taxon>
        <taxon>Coleoptera</taxon>
        <taxon>Polyphaga</taxon>
        <taxon>Cucujiformia</taxon>
        <taxon>Curculionidae</taxon>
        <taxon>Dryophthorinae</taxon>
        <taxon>Rhynchophorus</taxon>
    </lineage>
</organism>
<evidence type="ECO:0000256" key="1">
    <source>
        <dbReference type="SAM" id="Coils"/>
    </source>
</evidence>
<evidence type="ECO:0000256" key="2">
    <source>
        <dbReference type="SAM" id="MobiDB-lite"/>
    </source>
</evidence>
<evidence type="ECO:0000313" key="3">
    <source>
        <dbReference type="EMBL" id="KAF7284200.1"/>
    </source>
</evidence>
<dbReference type="EMBL" id="JAACXV010000081">
    <property type="protein sequence ID" value="KAF7284200.1"/>
    <property type="molecule type" value="Genomic_DNA"/>
</dbReference>
<sequence>MDMNEETIYEDIDDLLKRHRQEKKDLQAKIQSLKKSIPKGDKKKKKELTDEIAQLERDLEDRHTRELKEVKGTEVELIGNSDTCSESIGDNINENLTEKVPTKVSRAQKRREKKEHEAREREKRILEQAEKNREGPRMEIVYI</sequence>
<dbReference type="AlphaFoldDB" id="A0A834IUK8"/>
<protein>
    <submittedName>
        <fullName evidence="3">Uncharacterized protein</fullName>
    </submittedName>
</protein>
<gene>
    <name evidence="3" type="ORF">GWI33_022450</name>
</gene>
<feature type="compositionally biased region" description="Basic and acidic residues" evidence="2">
    <location>
        <begin position="114"/>
        <end position="137"/>
    </location>
</feature>
<keyword evidence="1" id="KW-0175">Coiled coil</keyword>
<dbReference type="Proteomes" id="UP000625711">
    <property type="component" value="Unassembled WGS sequence"/>
</dbReference>
<feature type="region of interest" description="Disordered" evidence="2">
    <location>
        <begin position="82"/>
        <end position="143"/>
    </location>
</feature>
<proteinExistence type="predicted"/>
<dbReference type="OrthoDB" id="415023at2759"/>
<feature type="coiled-coil region" evidence="1">
    <location>
        <begin position="9"/>
        <end position="65"/>
    </location>
</feature>
<name>A0A834IUK8_RHYFE</name>
<comment type="caution">
    <text evidence="3">The sequence shown here is derived from an EMBL/GenBank/DDBJ whole genome shotgun (WGS) entry which is preliminary data.</text>
</comment>
<evidence type="ECO:0000313" key="4">
    <source>
        <dbReference type="Proteomes" id="UP000625711"/>
    </source>
</evidence>
<accession>A0A834IUK8</accession>
<reference evidence="3" key="1">
    <citation type="submission" date="2020-08" db="EMBL/GenBank/DDBJ databases">
        <title>Genome sequencing and assembly of the red palm weevil Rhynchophorus ferrugineus.</title>
        <authorList>
            <person name="Dias G.B."/>
            <person name="Bergman C.M."/>
            <person name="Manee M."/>
        </authorList>
    </citation>
    <scope>NUCLEOTIDE SEQUENCE</scope>
    <source>
        <strain evidence="3">AA-2017</strain>
        <tissue evidence="3">Whole larva</tissue>
    </source>
</reference>